<evidence type="ECO:0000256" key="1">
    <source>
        <dbReference type="ARBA" id="ARBA00022723"/>
    </source>
</evidence>
<keyword evidence="3" id="KW-0460">Magnesium</keyword>
<proteinExistence type="predicted"/>
<dbReference type="InterPro" id="IPR036412">
    <property type="entry name" value="HAD-like_sf"/>
</dbReference>
<organism evidence="5 6">
    <name type="scientific">Polyangium spumosum</name>
    <dbReference type="NCBI Taxonomy" id="889282"/>
    <lineage>
        <taxon>Bacteria</taxon>
        <taxon>Pseudomonadati</taxon>
        <taxon>Myxococcota</taxon>
        <taxon>Polyangia</taxon>
        <taxon>Polyangiales</taxon>
        <taxon>Polyangiaceae</taxon>
        <taxon>Polyangium</taxon>
    </lineage>
</organism>
<comment type="caution">
    <text evidence="5">The sequence shown here is derived from an EMBL/GenBank/DDBJ whole genome shotgun (WGS) entry which is preliminary data.</text>
</comment>
<dbReference type="GO" id="GO:0016787">
    <property type="term" value="F:hydrolase activity"/>
    <property type="evidence" value="ECO:0007669"/>
    <property type="project" value="UniProtKB-KW"/>
</dbReference>
<dbReference type="PANTHER" id="PTHR43344">
    <property type="entry name" value="PHOSPHOSERINE PHOSPHATASE"/>
    <property type="match status" value="1"/>
</dbReference>
<evidence type="ECO:0000313" key="5">
    <source>
        <dbReference type="EMBL" id="MRG97462.1"/>
    </source>
</evidence>
<dbReference type="AlphaFoldDB" id="A0A6N7PZ18"/>
<dbReference type="Gene3D" id="3.40.50.1000">
    <property type="entry name" value="HAD superfamily/HAD-like"/>
    <property type="match status" value="1"/>
</dbReference>
<feature type="region of interest" description="Disordered" evidence="4">
    <location>
        <begin position="1"/>
        <end position="36"/>
    </location>
</feature>
<name>A0A6N7PZ18_9BACT</name>
<accession>A0A6N7PZ18</accession>
<dbReference type="PANTHER" id="PTHR43344:SF13">
    <property type="entry name" value="PHOSPHATASE RV3661-RELATED"/>
    <property type="match status" value="1"/>
</dbReference>
<keyword evidence="1" id="KW-0479">Metal-binding</keyword>
<dbReference type="InterPro" id="IPR023214">
    <property type="entry name" value="HAD_sf"/>
</dbReference>
<dbReference type="Proteomes" id="UP000440224">
    <property type="component" value="Unassembled WGS sequence"/>
</dbReference>
<dbReference type="EMBL" id="WJIE01000017">
    <property type="protein sequence ID" value="MRG97462.1"/>
    <property type="molecule type" value="Genomic_DNA"/>
</dbReference>
<dbReference type="GO" id="GO:0046872">
    <property type="term" value="F:metal ion binding"/>
    <property type="evidence" value="ECO:0007669"/>
    <property type="project" value="UniProtKB-KW"/>
</dbReference>
<dbReference type="InterPro" id="IPR050582">
    <property type="entry name" value="HAD-like_SerB"/>
</dbReference>
<gene>
    <name evidence="5" type="ORF">GF068_36870</name>
</gene>
<feature type="region of interest" description="Disordered" evidence="4">
    <location>
        <begin position="53"/>
        <end position="83"/>
    </location>
</feature>
<keyword evidence="2 5" id="KW-0378">Hydrolase</keyword>
<keyword evidence="6" id="KW-1185">Reference proteome</keyword>
<evidence type="ECO:0000256" key="2">
    <source>
        <dbReference type="ARBA" id="ARBA00022801"/>
    </source>
</evidence>
<dbReference type="Pfam" id="PF12710">
    <property type="entry name" value="HAD"/>
    <property type="match status" value="1"/>
</dbReference>
<evidence type="ECO:0000313" key="6">
    <source>
        <dbReference type="Proteomes" id="UP000440224"/>
    </source>
</evidence>
<evidence type="ECO:0000256" key="3">
    <source>
        <dbReference type="ARBA" id="ARBA00022842"/>
    </source>
</evidence>
<dbReference type="SUPFAM" id="SSF56784">
    <property type="entry name" value="HAD-like"/>
    <property type="match status" value="1"/>
</dbReference>
<protein>
    <submittedName>
        <fullName evidence="5">Haloacid dehalogenase-like hydrolase</fullName>
    </submittedName>
</protein>
<evidence type="ECO:0000256" key="4">
    <source>
        <dbReference type="SAM" id="MobiDB-lite"/>
    </source>
</evidence>
<reference evidence="5 6" key="1">
    <citation type="submission" date="2019-10" db="EMBL/GenBank/DDBJ databases">
        <title>A soil myxobacterium in the family Polyangiaceae.</title>
        <authorList>
            <person name="Li Y."/>
            <person name="Wang J."/>
        </authorList>
    </citation>
    <scope>NUCLEOTIDE SEQUENCE [LARGE SCALE GENOMIC DNA]</scope>
    <source>
        <strain evidence="5 6">DSM 14734</strain>
    </source>
</reference>
<sequence length="335" mass="35143">MTPTPTSCSISTCSRSASTRSATSSTTDPIGSRSRCAGSRGCSTAELAAVAPRPAAGPFSPPRRGCGRGETVQDGRTPVQETPEGVVRRLSAARAALPREHDAVLAFDADGTLWKGDVGNDLFEALIAAEAVREEARAALLVEARAACSTEDGSTTTIARGLFAALAAGTYDEARAFAMMAWVFAGYSLDEARAFARRAIEARGLEARLHRFLQPILAWAEAENVPVWVVSASPRWIVEMGVAFLGIPASRVVAMTPRMQDGRIKPELDGPPIYGDHKPVSLRDACPGATLLGAFGDSSYDVPMLAASRVPVAVRPKAGLLARAAEVPSLVVVGT</sequence>